<sequence>MHKMADFPVSMRHPEPSIPPLTMSSLGHSPDDRRLTISELESASSTSPLGHAQPAATDTQSIANPFEPTPSALPPAYMPSSPECRSSRIYDLDDLTDDLERAAPPPPYAAPLRQQSMSNPFVQDHHSEGADGVQYENMSAYIKAAKRRRMCAAVTLAAIIIVGIILIGNFIAKLGDSNSPDSKGS</sequence>
<accession>A0AAV9UNB9</accession>
<keyword evidence="2" id="KW-0812">Transmembrane</keyword>
<keyword evidence="4" id="KW-1185">Reference proteome</keyword>
<keyword evidence="2" id="KW-0472">Membrane</keyword>
<gene>
    <name evidence="3" type="ORF">TWF696_008020</name>
</gene>
<dbReference type="EMBL" id="JAVHNQ010000006">
    <property type="protein sequence ID" value="KAK6344383.1"/>
    <property type="molecule type" value="Genomic_DNA"/>
</dbReference>
<protein>
    <submittedName>
        <fullName evidence="3">Uncharacterized protein</fullName>
    </submittedName>
</protein>
<feature type="transmembrane region" description="Helical" evidence="2">
    <location>
        <begin position="151"/>
        <end position="172"/>
    </location>
</feature>
<dbReference type="Proteomes" id="UP001375240">
    <property type="component" value="Unassembled WGS sequence"/>
</dbReference>
<feature type="region of interest" description="Disordered" evidence="1">
    <location>
        <begin position="1"/>
        <end position="80"/>
    </location>
</feature>
<evidence type="ECO:0000313" key="4">
    <source>
        <dbReference type="Proteomes" id="UP001375240"/>
    </source>
</evidence>
<feature type="compositionally biased region" description="Polar residues" evidence="1">
    <location>
        <begin position="39"/>
        <end position="48"/>
    </location>
</feature>
<comment type="caution">
    <text evidence="3">The sequence shown here is derived from an EMBL/GenBank/DDBJ whole genome shotgun (WGS) entry which is preliminary data.</text>
</comment>
<evidence type="ECO:0000256" key="1">
    <source>
        <dbReference type="SAM" id="MobiDB-lite"/>
    </source>
</evidence>
<evidence type="ECO:0000256" key="2">
    <source>
        <dbReference type="SAM" id="Phobius"/>
    </source>
</evidence>
<reference evidence="3 4" key="1">
    <citation type="submission" date="2019-10" db="EMBL/GenBank/DDBJ databases">
        <authorList>
            <person name="Palmer J.M."/>
        </authorList>
    </citation>
    <scope>NUCLEOTIDE SEQUENCE [LARGE SCALE GENOMIC DNA]</scope>
    <source>
        <strain evidence="3 4">TWF696</strain>
    </source>
</reference>
<proteinExistence type="predicted"/>
<organism evidence="3 4">
    <name type="scientific">Orbilia brochopaga</name>
    <dbReference type="NCBI Taxonomy" id="3140254"/>
    <lineage>
        <taxon>Eukaryota</taxon>
        <taxon>Fungi</taxon>
        <taxon>Dikarya</taxon>
        <taxon>Ascomycota</taxon>
        <taxon>Pezizomycotina</taxon>
        <taxon>Orbiliomycetes</taxon>
        <taxon>Orbiliales</taxon>
        <taxon>Orbiliaceae</taxon>
        <taxon>Orbilia</taxon>
    </lineage>
</organism>
<dbReference type="AlphaFoldDB" id="A0AAV9UNB9"/>
<feature type="compositionally biased region" description="Pro residues" evidence="1">
    <location>
        <begin position="67"/>
        <end position="77"/>
    </location>
</feature>
<name>A0AAV9UNB9_9PEZI</name>
<keyword evidence="2" id="KW-1133">Transmembrane helix</keyword>
<evidence type="ECO:0000313" key="3">
    <source>
        <dbReference type="EMBL" id="KAK6344383.1"/>
    </source>
</evidence>